<protein>
    <recommendedName>
        <fullName evidence="1">CHAT domain-containing protein</fullName>
    </recommendedName>
</protein>
<sequence length="914" mass="101995">MFNPRQLQAQFPGAQGLDTNISLYKLALSLTPIPSPMRPPMVSNLAVHLLDRFEKQGDARDLDEAISLQRDLLRIRPPSSPERPTSLSNMGVLLWTRFQHHGNEQDLDESVLLLRQAVQLTPPPHPVRSKAVGNLGVALWMRFMHRVDNQDLEESILLHKEALKRRPPSHPDRPFGFSNLGLALGTRFRQYRNARDLNESILFHRQAVKLFPAINRSGSLNNLALALMSRFEEHGDLQDIDEAISLHRQAVELRPPPHSKRTLSLHNLALALAIRGEQRGNDSDLDESILSHRQAVVLQHPSHPGRPISLETLAKVLLVQYKRRGDASHLNESMILLSEAARSISQSSSQRFRRARSWAHHANMFQHRSALEAFDTALGILPELAALGLDVQSRQDSLLNETDGLAREAAGCAIRAGNSAKAVEFLETGRSVFWSQFLTLRSPFDQLAEVAPELAMDLRTISKQLDAASYRDKSIENTNNQQKLSWEQEAKWFEQLATQWNEIVDRVRCLNGFEDFLRPQLFSKLRDAAKRGPVVYLVANEDTSNCLIMTSTLLHHIPLPILTNPVLLGLVKIIQAAVSEHQISRSFIEETVNIQVGLPQHVVADLQRWIDEDDDRGMRLEQPVRGLSSDNLFGAVLRFLWEQAIKPIIDFLELKKSTNPPTVTWCTTGLFTLLPVHAAGCYVGGYVDCASDYFISSYTPTIGTMLTPIPPPLEPFKMMVVIQSQTLPSTRKELAKIEQYVAADSLIKIGTAVASASVEAVASRLSAASIVHFACHGIQNPTNPLQSGLEIENKILTISRIMKETIPNSSLAFLSACETAMGDEKIPDEAMSIAASLLFIGFRGVVATMWRMWDEDGPIIADTFYRELFKGLEGNPTILPDTSKSAEALAAATKELRGRGVPFKRWVPFIHMGQ</sequence>
<dbReference type="Pfam" id="PF13374">
    <property type="entry name" value="TPR_10"/>
    <property type="match status" value="1"/>
</dbReference>
<dbReference type="EMBL" id="KL142378">
    <property type="protein sequence ID" value="KDR76437.1"/>
    <property type="molecule type" value="Genomic_DNA"/>
</dbReference>
<dbReference type="AlphaFoldDB" id="A0A067T2D0"/>
<accession>A0A067T2D0</accession>
<dbReference type="InterPro" id="IPR011990">
    <property type="entry name" value="TPR-like_helical_dom_sf"/>
</dbReference>
<dbReference type="Proteomes" id="UP000027222">
    <property type="component" value="Unassembled WGS sequence"/>
</dbReference>
<proteinExistence type="predicted"/>
<evidence type="ECO:0000313" key="3">
    <source>
        <dbReference type="Proteomes" id="UP000027222"/>
    </source>
</evidence>
<organism evidence="2 3">
    <name type="scientific">Galerina marginata (strain CBS 339.88)</name>
    <dbReference type="NCBI Taxonomy" id="685588"/>
    <lineage>
        <taxon>Eukaryota</taxon>
        <taxon>Fungi</taxon>
        <taxon>Dikarya</taxon>
        <taxon>Basidiomycota</taxon>
        <taxon>Agaricomycotina</taxon>
        <taxon>Agaricomycetes</taxon>
        <taxon>Agaricomycetidae</taxon>
        <taxon>Agaricales</taxon>
        <taxon>Agaricineae</taxon>
        <taxon>Strophariaceae</taxon>
        <taxon>Galerina</taxon>
    </lineage>
</organism>
<evidence type="ECO:0000259" key="1">
    <source>
        <dbReference type="Pfam" id="PF12770"/>
    </source>
</evidence>
<dbReference type="Pfam" id="PF12770">
    <property type="entry name" value="CHAT"/>
    <property type="match status" value="1"/>
</dbReference>
<name>A0A067T2D0_GALM3</name>
<reference evidence="3" key="1">
    <citation type="journal article" date="2014" name="Proc. Natl. Acad. Sci. U.S.A.">
        <title>Extensive sampling of basidiomycete genomes demonstrates inadequacy of the white-rot/brown-rot paradigm for wood decay fungi.</title>
        <authorList>
            <person name="Riley R."/>
            <person name="Salamov A.A."/>
            <person name="Brown D.W."/>
            <person name="Nagy L.G."/>
            <person name="Floudas D."/>
            <person name="Held B.W."/>
            <person name="Levasseur A."/>
            <person name="Lombard V."/>
            <person name="Morin E."/>
            <person name="Otillar R."/>
            <person name="Lindquist E.A."/>
            <person name="Sun H."/>
            <person name="LaButti K.M."/>
            <person name="Schmutz J."/>
            <person name="Jabbour D."/>
            <person name="Luo H."/>
            <person name="Baker S.E."/>
            <person name="Pisabarro A.G."/>
            <person name="Walton J.D."/>
            <person name="Blanchette R.A."/>
            <person name="Henrissat B."/>
            <person name="Martin F."/>
            <person name="Cullen D."/>
            <person name="Hibbett D.S."/>
            <person name="Grigoriev I.V."/>
        </authorList>
    </citation>
    <scope>NUCLEOTIDE SEQUENCE [LARGE SCALE GENOMIC DNA]</scope>
    <source>
        <strain evidence="3">CBS 339.88</strain>
    </source>
</reference>
<dbReference type="SUPFAM" id="SSF81901">
    <property type="entry name" value="HCP-like"/>
    <property type="match status" value="1"/>
</dbReference>
<gene>
    <name evidence="2" type="ORF">GALMADRAFT_445475</name>
</gene>
<dbReference type="Gene3D" id="1.25.40.10">
    <property type="entry name" value="Tetratricopeptide repeat domain"/>
    <property type="match status" value="2"/>
</dbReference>
<dbReference type="HOGENOM" id="CLU_001305_5_1_1"/>
<dbReference type="OrthoDB" id="9991317at2759"/>
<feature type="domain" description="CHAT" evidence="1">
    <location>
        <begin position="637"/>
        <end position="914"/>
    </location>
</feature>
<dbReference type="InterPro" id="IPR024983">
    <property type="entry name" value="CHAT_dom"/>
</dbReference>
<evidence type="ECO:0000313" key="2">
    <source>
        <dbReference type="EMBL" id="KDR76437.1"/>
    </source>
</evidence>
<dbReference type="STRING" id="685588.A0A067T2D0"/>
<keyword evidence="3" id="KW-1185">Reference proteome</keyword>